<proteinExistence type="predicted"/>
<dbReference type="Proteomes" id="UP000799766">
    <property type="component" value="Unassembled WGS sequence"/>
</dbReference>
<evidence type="ECO:0000256" key="1">
    <source>
        <dbReference type="SAM" id="MobiDB-lite"/>
    </source>
</evidence>
<keyword evidence="3" id="KW-1185">Reference proteome</keyword>
<name>A0A6A6NSX6_9PEZI</name>
<protein>
    <submittedName>
        <fullName evidence="2">Uncharacterized protein</fullName>
    </submittedName>
</protein>
<feature type="region of interest" description="Disordered" evidence="1">
    <location>
        <begin position="48"/>
        <end position="100"/>
    </location>
</feature>
<accession>A0A6A6NSX6</accession>
<dbReference type="EMBL" id="MU001690">
    <property type="protein sequence ID" value="KAF2454607.1"/>
    <property type="molecule type" value="Genomic_DNA"/>
</dbReference>
<organism evidence="2 3">
    <name type="scientific">Lineolata rhizophorae</name>
    <dbReference type="NCBI Taxonomy" id="578093"/>
    <lineage>
        <taxon>Eukaryota</taxon>
        <taxon>Fungi</taxon>
        <taxon>Dikarya</taxon>
        <taxon>Ascomycota</taxon>
        <taxon>Pezizomycotina</taxon>
        <taxon>Dothideomycetes</taxon>
        <taxon>Dothideomycetes incertae sedis</taxon>
        <taxon>Lineolatales</taxon>
        <taxon>Lineolataceae</taxon>
        <taxon>Lineolata</taxon>
    </lineage>
</organism>
<evidence type="ECO:0000313" key="2">
    <source>
        <dbReference type="EMBL" id="KAF2454607.1"/>
    </source>
</evidence>
<gene>
    <name evidence="2" type="ORF">BDY21DRAFT_99394</name>
</gene>
<evidence type="ECO:0000313" key="3">
    <source>
        <dbReference type="Proteomes" id="UP000799766"/>
    </source>
</evidence>
<dbReference type="AlphaFoldDB" id="A0A6A6NSX6"/>
<sequence>MAVVAQLRYHALVVRRGVEEKTNRIEGRSGHASGPGCSCSLQASECGGGASPSDNAMPKPIERRSRAIPAPISGSAHATTRTPRRAHPISHVTPPASRGFGLPPGGYIALSVARRRHQARRSKPCAATGGRCRRRSWWRCSDFRVLLLLWW</sequence>
<reference evidence="2" key="1">
    <citation type="journal article" date="2020" name="Stud. Mycol.">
        <title>101 Dothideomycetes genomes: a test case for predicting lifestyles and emergence of pathogens.</title>
        <authorList>
            <person name="Haridas S."/>
            <person name="Albert R."/>
            <person name="Binder M."/>
            <person name="Bloem J."/>
            <person name="Labutti K."/>
            <person name="Salamov A."/>
            <person name="Andreopoulos B."/>
            <person name="Baker S."/>
            <person name="Barry K."/>
            <person name="Bills G."/>
            <person name="Bluhm B."/>
            <person name="Cannon C."/>
            <person name="Castanera R."/>
            <person name="Culley D."/>
            <person name="Daum C."/>
            <person name="Ezra D."/>
            <person name="Gonzalez J."/>
            <person name="Henrissat B."/>
            <person name="Kuo A."/>
            <person name="Liang C."/>
            <person name="Lipzen A."/>
            <person name="Lutzoni F."/>
            <person name="Magnuson J."/>
            <person name="Mondo S."/>
            <person name="Nolan M."/>
            <person name="Ohm R."/>
            <person name="Pangilinan J."/>
            <person name="Park H.-J."/>
            <person name="Ramirez L."/>
            <person name="Alfaro M."/>
            <person name="Sun H."/>
            <person name="Tritt A."/>
            <person name="Yoshinaga Y."/>
            <person name="Zwiers L.-H."/>
            <person name="Turgeon B."/>
            <person name="Goodwin S."/>
            <person name="Spatafora J."/>
            <person name="Crous P."/>
            <person name="Grigoriev I."/>
        </authorList>
    </citation>
    <scope>NUCLEOTIDE SEQUENCE</scope>
    <source>
        <strain evidence="2">ATCC 16933</strain>
    </source>
</reference>